<evidence type="ECO:0000259" key="1">
    <source>
        <dbReference type="PROSITE" id="PS51833"/>
    </source>
</evidence>
<protein>
    <submittedName>
        <fullName evidence="2">HDOD domain-containing protein</fullName>
    </submittedName>
</protein>
<dbReference type="Gene3D" id="1.10.3210.10">
    <property type="entry name" value="Hypothetical protein af1432"/>
    <property type="match status" value="1"/>
</dbReference>
<organism evidence="2 3">
    <name type="scientific">Neptunomonas marina</name>
    <dbReference type="NCBI Taxonomy" id="1815562"/>
    <lineage>
        <taxon>Bacteria</taxon>
        <taxon>Pseudomonadati</taxon>
        <taxon>Pseudomonadota</taxon>
        <taxon>Gammaproteobacteria</taxon>
        <taxon>Oceanospirillales</taxon>
        <taxon>Oceanospirillaceae</taxon>
        <taxon>Neptunomonas</taxon>
    </lineage>
</organism>
<sequence length="417" mass="46657">MEILVTSLDSILDGDHQLDVLMARQPIYSKNQDVVAFELLFRGDDPHAMSPQKDEVATFDVVMNTYASVVGDGGEQRLPFYLKVTDKVLLSGTLPALPPALFALELLGRSNVTPELAAALQEKAKEGYKIVLADYDPNDVRLQPLLNIAHVVKLDIQALGMARLPEVIQKLRPHNLDLLADKVETKEEFRQCLEMGFSLYQGFFLSRPEPIKGKRIAGNKVLLLQLLTELDRETATGASLEQIAVNDPALTYKILKVVNSAAFKVPREVESLSHAITLLGLDQIRRWILLFLTTGVNGSPTELTRNMLIRGRMCELIAELSGYQGAMNYFMVGLLSQLDALFDIEMAELLEQVPLNSEVKNALLHYTGSLGDTLRDVENYERGQFDLLMARIPRSYYEVAYRHSLNWSDTVIKALRG</sequence>
<dbReference type="PANTHER" id="PTHR33525:SF4">
    <property type="entry name" value="CYCLIC DI-GMP PHOSPHODIESTERASE CDGJ"/>
    <property type="match status" value="1"/>
</dbReference>
<evidence type="ECO:0000313" key="3">
    <source>
        <dbReference type="Proteomes" id="UP000282818"/>
    </source>
</evidence>
<dbReference type="PIRSF" id="PIRSF003180">
    <property type="entry name" value="DiGMPpdiest_YuxH"/>
    <property type="match status" value="1"/>
</dbReference>
<dbReference type="InterPro" id="IPR014408">
    <property type="entry name" value="dGMP_Pdiesterase_EAL/HD-GYP"/>
</dbReference>
<dbReference type="InterPro" id="IPR013976">
    <property type="entry name" value="HDOD"/>
</dbReference>
<gene>
    <name evidence="2" type="ORF">EOE65_06195</name>
</gene>
<dbReference type="AlphaFoldDB" id="A0A437QAL6"/>
<dbReference type="Gene3D" id="3.20.20.450">
    <property type="entry name" value="EAL domain"/>
    <property type="match status" value="1"/>
</dbReference>
<name>A0A437QAL6_9GAMM</name>
<dbReference type="SUPFAM" id="SSF141868">
    <property type="entry name" value="EAL domain-like"/>
    <property type="match status" value="1"/>
</dbReference>
<feature type="domain" description="HDOD" evidence="1">
    <location>
        <begin position="216"/>
        <end position="406"/>
    </location>
</feature>
<dbReference type="PANTHER" id="PTHR33525">
    <property type="match status" value="1"/>
</dbReference>
<dbReference type="Proteomes" id="UP000282818">
    <property type="component" value="Unassembled WGS sequence"/>
</dbReference>
<keyword evidence="3" id="KW-1185">Reference proteome</keyword>
<dbReference type="SUPFAM" id="SSF109604">
    <property type="entry name" value="HD-domain/PDEase-like"/>
    <property type="match status" value="1"/>
</dbReference>
<dbReference type="InterPro" id="IPR035919">
    <property type="entry name" value="EAL_sf"/>
</dbReference>
<comment type="caution">
    <text evidence="2">The sequence shown here is derived from an EMBL/GenBank/DDBJ whole genome shotgun (WGS) entry which is preliminary data.</text>
</comment>
<dbReference type="PROSITE" id="PS51833">
    <property type="entry name" value="HDOD"/>
    <property type="match status" value="1"/>
</dbReference>
<dbReference type="Pfam" id="PF08668">
    <property type="entry name" value="HDOD"/>
    <property type="match status" value="1"/>
</dbReference>
<reference evidence="2 3" key="1">
    <citation type="submission" date="2019-01" db="EMBL/GenBank/DDBJ databases">
        <authorList>
            <person name="Chen W.-M."/>
        </authorList>
    </citation>
    <scope>NUCLEOTIDE SEQUENCE [LARGE SCALE GENOMIC DNA]</scope>
    <source>
        <strain evidence="2 3">HPM-16</strain>
    </source>
</reference>
<dbReference type="InterPro" id="IPR001633">
    <property type="entry name" value="EAL_dom"/>
</dbReference>
<evidence type="ECO:0000313" key="2">
    <source>
        <dbReference type="EMBL" id="RVU31568.1"/>
    </source>
</evidence>
<dbReference type="SMART" id="SM00052">
    <property type="entry name" value="EAL"/>
    <property type="match status" value="1"/>
</dbReference>
<accession>A0A437QAL6</accession>
<dbReference type="EMBL" id="SACQ01000002">
    <property type="protein sequence ID" value="RVU31568.1"/>
    <property type="molecule type" value="Genomic_DNA"/>
</dbReference>
<proteinExistence type="predicted"/>
<dbReference type="InterPro" id="IPR052340">
    <property type="entry name" value="RNase_Y/CdgJ"/>
</dbReference>